<accession>A0ABV5AF70</accession>
<organism evidence="2 3">
    <name type="scientific">Alicyclobacillus fastidiosus</name>
    <dbReference type="NCBI Taxonomy" id="392011"/>
    <lineage>
        <taxon>Bacteria</taxon>
        <taxon>Bacillati</taxon>
        <taxon>Bacillota</taxon>
        <taxon>Bacilli</taxon>
        <taxon>Bacillales</taxon>
        <taxon>Alicyclobacillaceae</taxon>
        <taxon>Alicyclobacillus</taxon>
    </lineage>
</organism>
<evidence type="ECO:0000313" key="3">
    <source>
        <dbReference type="Proteomes" id="UP001579974"/>
    </source>
</evidence>
<dbReference type="InterPro" id="IPR014710">
    <property type="entry name" value="RmlC-like_jellyroll"/>
</dbReference>
<gene>
    <name evidence="2" type="ORF">KKP3000_004289</name>
</gene>
<evidence type="ECO:0000313" key="2">
    <source>
        <dbReference type="EMBL" id="MFB5190803.1"/>
    </source>
</evidence>
<dbReference type="InterPro" id="IPR037522">
    <property type="entry name" value="HD_GYP_dom"/>
</dbReference>
<name>A0ABV5AF70_9BACL</name>
<dbReference type="RefSeq" id="WP_275474429.1">
    <property type="nucleotide sequence ID" value="NZ_CP162940.1"/>
</dbReference>
<reference evidence="2 3" key="1">
    <citation type="journal article" date="2024" name="Int. J. Mol. Sci.">
        <title>Exploration of Alicyclobacillus spp. Genome in Search of Antibiotic Resistance.</title>
        <authorList>
            <person name="Bucka-Kolendo J."/>
            <person name="Kiousi D.E."/>
            <person name="Dekowska A."/>
            <person name="Mikolajczuk-Szczyrba A."/>
            <person name="Karadedos D.M."/>
            <person name="Michael P."/>
            <person name="Galanis A."/>
            <person name="Sokolowska B."/>
        </authorList>
    </citation>
    <scope>NUCLEOTIDE SEQUENCE [LARGE SCALE GENOMIC DNA]</scope>
    <source>
        <strain evidence="2 3">KKP 3000</strain>
    </source>
</reference>
<dbReference type="EMBL" id="JBDXSU010000007">
    <property type="protein sequence ID" value="MFB5190803.1"/>
    <property type="molecule type" value="Genomic_DNA"/>
</dbReference>
<evidence type="ECO:0000259" key="1">
    <source>
        <dbReference type="PROSITE" id="PS51832"/>
    </source>
</evidence>
<dbReference type="Gene3D" id="2.60.120.10">
    <property type="entry name" value="Jelly Rolls"/>
    <property type="match status" value="1"/>
</dbReference>
<dbReference type="InterPro" id="IPR011051">
    <property type="entry name" value="RmlC_Cupin_sf"/>
</dbReference>
<dbReference type="SUPFAM" id="SSF51182">
    <property type="entry name" value="RmlC-like cupins"/>
    <property type="match status" value="1"/>
</dbReference>
<keyword evidence="3" id="KW-1185">Reference proteome</keyword>
<comment type="caution">
    <text evidence="2">The sequence shown here is derived from an EMBL/GenBank/DDBJ whole genome shotgun (WGS) entry which is preliminary data.</text>
</comment>
<dbReference type="SMART" id="SM00471">
    <property type="entry name" value="HDc"/>
    <property type="match status" value="1"/>
</dbReference>
<dbReference type="PROSITE" id="PS51832">
    <property type="entry name" value="HD_GYP"/>
    <property type="match status" value="1"/>
</dbReference>
<dbReference type="SUPFAM" id="SSF109604">
    <property type="entry name" value="HD-domain/PDEase-like"/>
    <property type="match status" value="1"/>
</dbReference>
<sequence length="306" mass="34385">MHPSFDTMSMFKNRSLFTVTIDGIVEASLLASGDDTEVIYHRLSAGAYWTLEPESQENPANGPLETIYLTAGRLTVFSDSEELTLTEGDHISFHPVSRQIVFYGDMESTFLYICSKPVFHHYRSSLEEVNHLALTIEQKDGYTSHHCTRIMQMSMKVGQAMKLAPSELYTLQFGAYLHDVGKVRVPNELLNKPGRLTDSEWELMKRHTIYGREILLETGLPYLTQASLLVAQHHERHDGSGYPFGLKGADIHIGAAIIAVTDSYDAMTTDRQYRRAKPAADAIAEIQSLRGTLYHPDVVDAFLKCL</sequence>
<dbReference type="Proteomes" id="UP001579974">
    <property type="component" value="Unassembled WGS sequence"/>
</dbReference>
<dbReference type="Gene3D" id="1.10.3210.10">
    <property type="entry name" value="Hypothetical protein af1432"/>
    <property type="match status" value="1"/>
</dbReference>
<feature type="domain" description="HD-GYP" evidence="1">
    <location>
        <begin position="121"/>
        <end position="306"/>
    </location>
</feature>
<dbReference type="PANTHER" id="PTHR43155">
    <property type="entry name" value="CYCLIC DI-GMP PHOSPHODIESTERASE PA4108-RELATED"/>
    <property type="match status" value="1"/>
</dbReference>
<protein>
    <submittedName>
        <fullName evidence="2">HD domain-containing protein</fullName>
    </submittedName>
</protein>
<dbReference type="Pfam" id="PF13487">
    <property type="entry name" value="HD_5"/>
    <property type="match status" value="1"/>
</dbReference>
<proteinExistence type="predicted"/>
<dbReference type="CDD" id="cd00077">
    <property type="entry name" value="HDc"/>
    <property type="match status" value="1"/>
</dbReference>
<dbReference type="PANTHER" id="PTHR43155:SF2">
    <property type="entry name" value="CYCLIC DI-GMP PHOSPHODIESTERASE PA4108"/>
    <property type="match status" value="1"/>
</dbReference>
<dbReference type="InterPro" id="IPR003607">
    <property type="entry name" value="HD/PDEase_dom"/>
</dbReference>